<dbReference type="GO" id="GO:0090734">
    <property type="term" value="C:site of DNA damage"/>
    <property type="evidence" value="ECO:0007669"/>
    <property type="project" value="TreeGrafter"/>
</dbReference>
<dbReference type="RefSeq" id="XP_023934544.1">
    <property type="nucleotide sequence ID" value="XM_024078776.2"/>
</dbReference>
<keyword evidence="2" id="KW-0862">Zinc</keyword>
<reference evidence="8" key="1">
    <citation type="submission" date="2025-08" db="UniProtKB">
        <authorList>
            <consortium name="RefSeq"/>
        </authorList>
    </citation>
    <scope>IDENTIFICATION</scope>
</reference>
<dbReference type="InterPro" id="IPR052639">
    <property type="entry name" value="TRAIP_ubiq-protein_ligase"/>
</dbReference>
<dbReference type="GO" id="GO:0016567">
    <property type="term" value="P:protein ubiquitination"/>
    <property type="evidence" value="ECO:0007669"/>
    <property type="project" value="TreeGrafter"/>
</dbReference>
<keyword evidence="7" id="KW-1185">Reference proteome</keyword>
<dbReference type="InterPro" id="IPR001841">
    <property type="entry name" value="Znf_RING"/>
</dbReference>
<dbReference type="AlphaFoldDB" id="A0A6J1MJJ6"/>
<dbReference type="KEGG" id="bany:112043382"/>
<evidence type="ECO:0000313" key="8">
    <source>
        <dbReference type="RefSeq" id="XP_023934544.1"/>
    </source>
</evidence>
<dbReference type="GO" id="GO:0061630">
    <property type="term" value="F:ubiquitin protein ligase activity"/>
    <property type="evidence" value="ECO:0007669"/>
    <property type="project" value="TreeGrafter"/>
</dbReference>
<feature type="coiled-coil region" evidence="4">
    <location>
        <begin position="77"/>
        <end position="166"/>
    </location>
</feature>
<evidence type="ECO:0000256" key="2">
    <source>
        <dbReference type="ARBA" id="ARBA00022833"/>
    </source>
</evidence>
<dbReference type="PANTHER" id="PTHR46569:SF1">
    <property type="entry name" value="E3 UBIQUITIN-PROTEIN LIGASE RFWD3-RELATED"/>
    <property type="match status" value="1"/>
</dbReference>
<feature type="region of interest" description="Disordered" evidence="5">
    <location>
        <begin position="347"/>
        <end position="379"/>
    </location>
</feature>
<keyword evidence="4" id="KW-0175">Coiled coil</keyword>
<evidence type="ECO:0000256" key="3">
    <source>
        <dbReference type="PROSITE-ProRule" id="PRU00175"/>
    </source>
</evidence>
<dbReference type="OrthoDB" id="8062037at2759"/>
<evidence type="ECO:0000256" key="5">
    <source>
        <dbReference type="SAM" id="MobiDB-lite"/>
    </source>
</evidence>
<evidence type="ECO:0000256" key="1">
    <source>
        <dbReference type="ARBA" id="ARBA00022771"/>
    </source>
</evidence>
<dbReference type="PANTHER" id="PTHR46569">
    <property type="entry name" value="E3 UBIQUITIN-PROTEIN LIGASE TRAIP"/>
    <property type="match status" value="1"/>
</dbReference>
<feature type="domain" description="RING-type" evidence="6">
    <location>
        <begin position="5"/>
        <end position="46"/>
    </location>
</feature>
<dbReference type="Proteomes" id="UP001652582">
    <property type="component" value="Chromosome 22"/>
</dbReference>
<feature type="region of interest" description="Disordered" evidence="5">
    <location>
        <begin position="256"/>
        <end position="280"/>
    </location>
</feature>
<organism evidence="7 8">
    <name type="scientific">Bicyclus anynana</name>
    <name type="common">Squinting bush brown butterfly</name>
    <dbReference type="NCBI Taxonomy" id="110368"/>
    <lineage>
        <taxon>Eukaryota</taxon>
        <taxon>Metazoa</taxon>
        <taxon>Ecdysozoa</taxon>
        <taxon>Arthropoda</taxon>
        <taxon>Hexapoda</taxon>
        <taxon>Insecta</taxon>
        <taxon>Pterygota</taxon>
        <taxon>Neoptera</taxon>
        <taxon>Endopterygota</taxon>
        <taxon>Lepidoptera</taxon>
        <taxon>Glossata</taxon>
        <taxon>Ditrysia</taxon>
        <taxon>Papilionoidea</taxon>
        <taxon>Nymphalidae</taxon>
        <taxon>Satyrinae</taxon>
        <taxon>Satyrini</taxon>
        <taxon>Mycalesina</taxon>
        <taxon>Bicyclus</taxon>
    </lineage>
</organism>
<dbReference type="SUPFAM" id="SSF57850">
    <property type="entry name" value="RING/U-box"/>
    <property type="match status" value="1"/>
</dbReference>
<dbReference type="Pfam" id="PF13639">
    <property type="entry name" value="zf-RING_2"/>
    <property type="match status" value="1"/>
</dbReference>
<evidence type="ECO:0000259" key="6">
    <source>
        <dbReference type="PROSITE" id="PS50089"/>
    </source>
</evidence>
<dbReference type="InterPro" id="IPR013083">
    <property type="entry name" value="Znf_RING/FYVE/PHD"/>
</dbReference>
<accession>A0A6J1MJJ6</accession>
<dbReference type="SMART" id="SM00184">
    <property type="entry name" value="RING"/>
    <property type="match status" value="1"/>
</dbReference>
<dbReference type="PROSITE" id="PS50089">
    <property type="entry name" value="ZF_RING_2"/>
    <property type="match status" value="1"/>
</dbReference>
<dbReference type="GO" id="GO:0005634">
    <property type="term" value="C:nucleus"/>
    <property type="evidence" value="ECO:0007669"/>
    <property type="project" value="TreeGrafter"/>
</dbReference>
<dbReference type="GeneID" id="112043382"/>
<evidence type="ECO:0000313" key="7">
    <source>
        <dbReference type="Proteomes" id="UP001652582"/>
    </source>
</evidence>
<keyword evidence="1 3" id="KW-0479">Metal-binding</keyword>
<keyword evidence="1 3" id="KW-0863">Zinc-finger</keyword>
<dbReference type="GO" id="GO:0008270">
    <property type="term" value="F:zinc ion binding"/>
    <property type="evidence" value="ECO:0007669"/>
    <property type="project" value="UniProtKB-KW"/>
</dbReference>
<feature type="compositionally biased region" description="Polar residues" evidence="5">
    <location>
        <begin position="347"/>
        <end position="364"/>
    </location>
</feature>
<gene>
    <name evidence="8" type="primary">LOC112043382</name>
</gene>
<sequence length="443" mass="49909">MHILCSICSDLLNQAENIYVTKCGHMFHYQCLSQWIERSRTCPQCRNKVTERCMYRLFPNVSNEAGGEDVATLQSRLDDVLLKLRQHRASCKEHEDKAAETEAQLNKNVAIVKSLEKQLAQRETAFSALKEQLEYLKIQNSETQKLKEENENLKKNMQTLNGLQKVLNATSAEVEEMLEGYTDVKTVATFATALKRALCESENKKNDTRDRLQAVKQKLAAEKSIVADLQSKLALADDRLTTICRKYKALKHKRKSDALEVPCAPDSPSTSKRLKRDPDPLVDLTDNNNSFNTMVVNIENSDSPYLRLQQSSLALSTLTLATQPANPAKSLPDKNLKPSEYAVLNSARNIQNSKPSQSKSTSIFQKKDPTKISLSQENDPNLSLMNISYNGLGGHSKLDTFPTPKQPEPKTRIPRLTAKHKLKRPVQTASSNQDIRKMLQNID</sequence>
<protein>
    <submittedName>
        <fullName evidence="8">E3 ubiquitin-protein ligase TRAIP isoform X1</fullName>
    </submittedName>
</protein>
<evidence type="ECO:0000256" key="4">
    <source>
        <dbReference type="SAM" id="Coils"/>
    </source>
</evidence>
<proteinExistence type="predicted"/>
<dbReference type="Gene3D" id="3.30.40.10">
    <property type="entry name" value="Zinc/RING finger domain, C3HC4 (zinc finger)"/>
    <property type="match status" value="1"/>
</dbReference>
<name>A0A6J1MJJ6_BICAN</name>
<dbReference type="CDD" id="cd16480">
    <property type="entry name" value="RING-H2_TRAIP"/>
    <property type="match status" value="1"/>
</dbReference>
<dbReference type="GO" id="GO:0031297">
    <property type="term" value="P:replication fork processing"/>
    <property type="evidence" value="ECO:0007669"/>
    <property type="project" value="TreeGrafter"/>
</dbReference>